<dbReference type="EMBL" id="JAEPRB010000233">
    <property type="protein sequence ID" value="KAG2218381.1"/>
    <property type="molecule type" value="Genomic_DNA"/>
</dbReference>
<dbReference type="InterPro" id="IPR001138">
    <property type="entry name" value="Zn2Cys6_DnaBD"/>
</dbReference>
<dbReference type="GO" id="GO:0000981">
    <property type="term" value="F:DNA-binding transcription factor activity, RNA polymerase II-specific"/>
    <property type="evidence" value="ECO:0007669"/>
    <property type="project" value="InterPro"/>
</dbReference>
<keyword evidence="6" id="KW-1185">Reference proteome</keyword>
<dbReference type="InterPro" id="IPR036864">
    <property type="entry name" value="Zn2-C6_fun-type_DNA-bd_sf"/>
</dbReference>
<feature type="compositionally biased region" description="Basic residues" evidence="3">
    <location>
        <begin position="135"/>
        <end position="148"/>
    </location>
</feature>
<feature type="compositionally biased region" description="Polar residues" evidence="3">
    <location>
        <begin position="245"/>
        <end position="262"/>
    </location>
</feature>
<organism evidence="5 6">
    <name type="scientific">Circinella minor</name>
    <dbReference type="NCBI Taxonomy" id="1195481"/>
    <lineage>
        <taxon>Eukaryota</taxon>
        <taxon>Fungi</taxon>
        <taxon>Fungi incertae sedis</taxon>
        <taxon>Mucoromycota</taxon>
        <taxon>Mucoromycotina</taxon>
        <taxon>Mucoromycetes</taxon>
        <taxon>Mucorales</taxon>
        <taxon>Lichtheimiaceae</taxon>
        <taxon>Circinella</taxon>
    </lineage>
</organism>
<keyword evidence="2" id="KW-0539">Nucleus</keyword>
<feature type="domain" description="Zn(2)-C6 fungal-type" evidence="4">
    <location>
        <begin position="99"/>
        <end position="130"/>
    </location>
</feature>
<feature type="compositionally biased region" description="Polar residues" evidence="3">
    <location>
        <begin position="169"/>
        <end position="178"/>
    </location>
</feature>
<dbReference type="CDD" id="cd00067">
    <property type="entry name" value="GAL4"/>
    <property type="match status" value="1"/>
</dbReference>
<feature type="compositionally biased region" description="Polar residues" evidence="3">
    <location>
        <begin position="318"/>
        <end position="358"/>
    </location>
</feature>
<feature type="compositionally biased region" description="Low complexity" evidence="3">
    <location>
        <begin position="299"/>
        <end position="311"/>
    </location>
</feature>
<dbReference type="PROSITE" id="PS50048">
    <property type="entry name" value="ZN2_CY6_FUNGAL_2"/>
    <property type="match status" value="1"/>
</dbReference>
<feature type="compositionally biased region" description="Low complexity" evidence="3">
    <location>
        <begin position="359"/>
        <end position="387"/>
    </location>
</feature>
<dbReference type="GO" id="GO:0008270">
    <property type="term" value="F:zinc ion binding"/>
    <property type="evidence" value="ECO:0007669"/>
    <property type="project" value="InterPro"/>
</dbReference>
<dbReference type="SUPFAM" id="SSF57701">
    <property type="entry name" value="Zn2/Cys6 DNA-binding domain"/>
    <property type="match status" value="1"/>
</dbReference>
<gene>
    <name evidence="5" type="ORF">INT45_013332</name>
</gene>
<feature type="compositionally biased region" description="Polar residues" evidence="3">
    <location>
        <begin position="392"/>
        <end position="422"/>
    </location>
</feature>
<proteinExistence type="predicted"/>
<protein>
    <recommendedName>
        <fullName evidence="4">Zn(2)-C6 fungal-type domain-containing protein</fullName>
    </recommendedName>
</protein>
<feature type="compositionally biased region" description="Low complexity" evidence="3">
    <location>
        <begin position="44"/>
        <end position="74"/>
    </location>
</feature>
<evidence type="ECO:0000313" key="5">
    <source>
        <dbReference type="EMBL" id="KAG2218381.1"/>
    </source>
</evidence>
<evidence type="ECO:0000256" key="2">
    <source>
        <dbReference type="ARBA" id="ARBA00023242"/>
    </source>
</evidence>
<feature type="compositionally biased region" description="Polar residues" evidence="3">
    <location>
        <begin position="154"/>
        <end position="163"/>
    </location>
</feature>
<keyword evidence="1" id="KW-0479">Metal-binding</keyword>
<dbReference type="PANTHER" id="PTHR47659">
    <property type="entry name" value="ZN(II)2CYS6 TRANSCRIPTION FACTOR (EUROFUNG)-RELATED"/>
    <property type="match status" value="1"/>
</dbReference>
<evidence type="ECO:0000313" key="6">
    <source>
        <dbReference type="Proteomes" id="UP000646827"/>
    </source>
</evidence>
<dbReference type="SMART" id="SM00066">
    <property type="entry name" value="GAL4"/>
    <property type="match status" value="1"/>
</dbReference>
<name>A0A8H7RWE4_9FUNG</name>
<feature type="compositionally biased region" description="Low complexity" evidence="3">
    <location>
        <begin position="231"/>
        <end position="244"/>
    </location>
</feature>
<sequence length="422" mass="46493">MQFVHSPYLGYTTSNNGSQQSSTSQQTNPQGLPYAPLDQQLNYHQQPTPGVQHHQQQQQQQPHPGYPGGYVPQQMLSQNDSSSTGGGPVKPKRKQVKNACVNCQKACKKCDDARPCPRCIKYGIEATCVNSVRKERKKGVKRGPYKQRKGQDADNASATSQPSTPVPETLSSLTSPNGNPMLHPYLRALGAGDSYQPHQPTHVMSPYTVPPAIMQQMYQAEYQPTTAAVKQQQSPQQQHQQQQQEDSNNTGVKAKETSSAGTDSDEEGNKLNILSQLCSAVLDHSDSPKEDADQNDSSTNTPATATTPTPTNKKDQYTLLSGQTGYNIPTNAQQQQSSGGARNFVYPSSNGNNTANSSPTQQMHPYYQQQQSQQVWPLPPLQSVVPSDRNMYYQQQNPLQHTPQNQENGNDNWNGSTTPQWQ</sequence>
<evidence type="ECO:0000259" key="4">
    <source>
        <dbReference type="PROSITE" id="PS50048"/>
    </source>
</evidence>
<evidence type="ECO:0000256" key="1">
    <source>
        <dbReference type="ARBA" id="ARBA00022723"/>
    </source>
</evidence>
<feature type="compositionally biased region" description="Low complexity" evidence="3">
    <location>
        <begin position="12"/>
        <end position="28"/>
    </location>
</feature>
<dbReference type="OrthoDB" id="5575144at2759"/>
<feature type="region of interest" description="Disordered" evidence="3">
    <location>
        <begin position="135"/>
        <end position="203"/>
    </location>
</feature>
<dbReference type="Proteomes" id="UP000646827">
    <property type="component" value="Unassembled WGS sequence"/>
</dbReference>
<evidence type="ECO:0000256" key="3">
    <source>
        <dbReference type="SAM" id="MobiDB-lite"/>
    </source>
</evidence>
<dbReference type="AlphaFoldDB" id="A0A8H7RWE4"/>
<dbReference type="InterPro" id="IPR050335">
    <property type="entry name" value="ERT1_acuK_gluconeogen_tf"/>
</dbReference>
<feature type="region of interest" description="Disordered" evidence="3">
    <location>
        <begin position="225"/>
        <end position="268"/>
    </location>
</feature>
<dbReference type="PANTHER" id="PTHR47659:SF7">
    <property type="entry name" value="FUNGAL TRANSCRIPTIONAL REGULATORY PROTEIN, N-TERMINAL DOMAIN-CONTAINING PROTEIN"/>
    <property type="match status" value="1"/>
</dbReference>
<feature type="region of interest" description="Disordered" evidence="3">
    <location>
        <begin position="1"/>
        <end position="94"/>
    </location>
</feature>
<feature type="region of interest" description="Disordered" evidence="3">
    <location>
        <begin position="284"/>
        <end position="422"/>
    </location>
</feature>
<accession>A0A8H7RWE4</accession>
<reference evidence="5 6" key="1">
    <citation type="submission" date="2020-12" db="EMBL/GenBank/DDBJ databases">
        <title>Metabolic potential, ecology and presence of endohyphal bacteria is reflected in genomic diversity of Mucoromycotina.</title>
        <authorList>
            <person name="Muszewska A."/>
            <person name="Okrasinska A."/>
            <person name="Steczkiewicz K."/>
            <person name="Drgas O."/>
            <person name="Orlowska M."/>
            <person name="Perlinska-Lenart U."/>
            <person name="Aleksandrzak-Piekarczyk T."/>
            <person name="Szatraj K."/>
            <person name="Zielenkiewicz U."/>
            <person name="Pilsyk S."/>
            <person name="Malc E."/>
            <person name="Mieczkowski P."/>
            <person name="Kruszewska J.S."/>
            <person name="Biernat P."/>
            <person name="Pawlowska J."/>
        </authorList>
    </citation>
    <scope>NUCLEOTIDE SEQUENCE [LARGE SCALE GENOMIC DNA]</scope>
    <source>
        <strain evidence="5 6">CBS 142.35</strain>
    </source>
</reference>
<comment type="caution">
    <text evidence="5">The sequence shown here is derived from an EMBL/GenBank/DDBJ whole genome shotgun (WGS) entry which is preliminary data.</text>
</comment>